<organism evidence="2">
    <name type="scientific">bioreactor metagenome</name>
    <dbReference type="NCBI Taxonomy" id="1076179"/>
    <lineage>
        <taxon>unclassified sequences</taxon>
        <taxon>metagenomes</taxon>
        <taxon>ecological metagenomes</taxon>
    </lineage>
</organism>
<gene>
    <name evidence="2" type="ORF">SDC9_185304</name>
</gene>
<protein>
    <submittedName>
        <fullName evidence="2">Uncharacterized protein</fullName>
    </submittedName>
</protein>
<evidence type="ECO:0000256" key="1">
    <source>
        <dbReference type="SAM" id="MobiDB-lite"/>
    </source>
</evidence>
<name>A0A645HR02_9ZZZZ</name>
<comment type="caution">
    <text evidence="2">The sequence shown here is derived from an EMBL/GenBank/DDBJ whole genome shotgun (WGS) entry which is preliminary data.</text>
</comment>
<sequence>MKNLNIRCDHRQSNGSGTKGQMPGADLAAFVFPGNKRCDDQHNCHQTDQHRISCTCRHIAYTTVSRYRLYKKFQHGSFPPNIQYSELQT</sequence>
<accession>A0A645HR02</accession>
<evidence type="ECO:0000313" key="2">
    <source>
        <dbReference type="EMBL" id="MPN37783.1"/>
    </source>
</evidence>
<dbReference type="AlphaFoldDB" id="A0A645HR02"/>
<reference evidence="2" key="1">
    <citation type="submission" date="2019-08" db="EMBL/GenBank/DDBJ databases">
        <authorList>
            <person name="Kucharzyk K."/>
            <person name="Murdoch R.W."/>
            <person name="Higgins S."/>
            <person name="Loffler F."/>
        </authorList>
    </citation>
    <scope>NUCLEOTIDE SEQUENCE</scope>
</reference>
<dbReference type="EMBL" id="VSSQ01092641">
    <property type="protein sequence ID" value="MPN37783.1"/>
    <property type="molecule type" value="Genomic_DNA"/>
</dbReference>
<feature type="region of interest" description="Disordered" evidence="1">
    <location>
        <begin position="1"/>
        <end position="22"/>
    </location>
</feature>
<proteinExistence type="predicted"/>